<evidence type="ECO:0000256" key="2">
    <source>
        <dbReference type="SAM" id="Phobius"/>
    </source>
</evidence>
<protein>
    <submittedName>
        <fullName evidence="3">Uncharacterized protein</fullName>
    </submittedName>
</protein>
<dbReference type="EMBL" id="JAPFFL010000016">
    <property type="protein sequence ID" value="KAJ6675081.1"/>
    <property type="molecule type" value="Genomic_DNA"/>
</dbReference>
<keyword evidence="2" id="KW-1133">Transmembrane helix</keyword>
<evidence type="ECO:0000256" key="1">
    <source>
        <dbReference type="SAM" id="MobiDB-lite"/>
    </source>
</evidence>
<feature type="transmembrane region" description="Helical" evidence="2">
    <location>
        <begin position="12"/>
        <end position="30"/>
    </location>
</feature>
<dbReference type="AlphaFoldDB" id="A0A9Q0NSF1"/>
<gene>
    <name evidence="3" type="ORF">OIU85_011273</name>
</gene>
<keyword evidence="2" id="KW-0812">Transmembrane</keyword>
<sequence>MYIIFIRYRQGVCLVGFTSIEFLLASSVHMEADAAFFLVNISRVHLIARPRRSDRTVRKNPESMNKSWKGCRNESKREPWPLSNARAQSIYCVMFISLLFALVLKRKYKFANSLY</sequence>
<name>A0A9Q0NSF1_SALVM</name>
<keyword evidence="4" id="KW-1185">Reference proteome</keyword>
<reference evidence="3" key="1">
    <citation type="submission" date="2022-11" db="EMBL/GenBank/DDBJ databases">
        <authorList>
            <person name="Hyden B.L."/>
            <person name="Feng K."/>
            <person name="Yates T."/>
            <person name="Jawdy S."/>
            <person name="Smart L.B."/>
            <person name="Muchero W."/>
        </authorList>
    </citation>
    <scope>NUCLEOTIDE SEQUENCE</scope>
    <source>
        <tissue evidence="3">Shoot tip</tissue>
    </source>
</reference>
<keyword evidence="2" id="KW-0472">Membrane</keyword>
<comment type="caution">
    <text evidence="3">The sequence shown here is derived from an EMBL/GenBank/DDBJ whole genome shotgun (WGS) entry which is preliminary data.</text>
</comment>
<evidence type="ECO:0000313" key="4">
    <source>
        <dbReference type="Proteomes" id="UP001151529"/>
    </source>
</evidence>
<feature type="region of interest" description="Disordered" evidence="1">
    <location>
        <begin position="56"/>
        <end position="79"/>
    </location>
</feature>
<accession>A0A9Q0NSF1</accession>
<dbReference type="Proteomes" id="UP001151529">
    <property type="component" value="Chromosome 14"/>
</dbReference>
<organism evidence="3 4">
    <name type="scientific">Salix viminalis</name>
    <name type="common">Common osier</name>
    <name type="synonym">Basket willow</name>
    <dbReference type="NCBI Taxonomy" id="40686"/>
    <lineage>
        <taxon>Eukaryota</taxon>
        <taxon>Viridiplantae</taxon>
        <taxon>Streptophyta</taxon>
        <taxon>Embryophyta</taxon>
        <taxon>Tracheophyta</taxon>
        <taxon>Spermatophyta</taxon>
        <taxon>Magnoliopsida</taxon>
        <taxon>eudicotyledons</taxon>
        <taxon>Gunneridae</taxon>
        <taxon>Pentapetalae</taxon>
        <taxon>rosids</taxon>
        <taxon>fabids</taxon>
        <taxon>Malpighiales</taxon>
        <taxon>Salicaceae</taxon>
        <taxon>Saliceae</taxon>
        <taxon>Salix</taxon>
    </lineage>
</organism>
<reference evidence="3" key="2">
    <citation type="journal article" date="2023" name="Int. J. Mol. Sci.">
        <title>De Novo Assembly and Annotation of 11 Diverse Shrub Willow (Salix) Genomes Reveals Novel Gene Organization in Sex-Linked Regions.</title>
        <authorList>
            <person name="Hyden B."/>
            <person name="Feng K."/>
            <person name="Yates T.B."/>
            <person name="Jawdy S."/>
            <person name="Cereghino C."/>
            <person name="Smart L.B."/>
            <person name="Muchero W."/>
        </authorList>
    </citation>
    <scope>NUCLEOTIDE SEQUENCE [LARGE SCALE GENOMIC DNA]</scope>
    <source>
        <tissue evidence="3">Shoot tip</tissue>
    </source>
</reference>
<feature type="transmembrane region" description="Helical" evidence="2">
    <location>
        <begin position="85"/>
        <end position="104"/>
    </location>
</feature>
<evidence type="ECO:0000313" key="3">
    <source>
        <dbReference type="EMBL" id="KAJ6675081.1"/>
    </source>
</evidence>
<proteinExistence type="predicted"/>